<evidence type="ECO:0000313" key="11">
    <source>
        <dbReference type="Proteomes" id="UP001497493"/>
    </source>
</evidence>
<proteinExistence type="inferred from homology"/>
<keyword evidence="9" id="KW-0732">Signal</keyword>
<dbReference type="Pfam" id="PF02321">
    <property type="entry name" value="OEP"/>
    <property type="match status" value="2"/>
</dbReference>
<feature type="chain" id="PRO_5045549478" evidence="9">
    <location>
        <begin position="24"/>
        <end position="440"/>
    </location>
</feature>
<evidence type="ECO:0000313" key="10">
    <source>
        <dbReference type="EMBL" id="CAL1241114.1"/>
    </source>
</evidence>
<dbReference type="InterPro" id="IPR051906">
    <property type="entry name" value="TolC-like"/>
</dbReference>
<organism evidence="10 11">
    <name type="scientific">Candidatus Methylocalor cossyra</name>
    <dbReference type="NCBI Taxonomy" id="3108543"/>
    <lineage>
        <taxon>Bacteria</taxon>
        <taxon>Pseudomonadati</taxon>
        <taxon>Pseudomonadota</taxon>
        <taxon>Gammaproteobacteria</taxon>
        <taxon>Methylococcales</taxon>
        <taxon>Methylococcaceae</taxon>
        <taxon>Candidatus Methylocalor</taxon>
    </lineage>
</organism>
<evidence type="ECO:0000256" key="6">
    <source>
        <dbReference type="ARBA" id="ARBA00023136"/>
    </source>
</evidence>
<evidence type="ECO:0000256" key="8">
    <source>
        <dbReference type="SAM" id="Coils"/>
    </source>
</evidence>
<dbReference type="SUPFAM" id="SSF56954">
    <property type="entry name" value="Outer membrane efflux proteins (OEP)"/>
    <property type="match status" value="1"/>
</dbReference>
<comment type="subcellular location">
    <subcellularLocation>
        <location evidence="1">Cell outer membrane</location>
    </subcellularLocation>
</comment>
<keyword evidence="3" id="KW-0813">Transport</keyword>
<keyword evidence="5" id="KW-0812">Transmembrane</keyword>
<evidence type="ECO:0000256" key="5">
    <source>
        <dbReference type="ARBA" id="ARBA00022692"/>
    </source>
</evidence>
<dbReference type="Gene3D" id="1.20.1600.10">
    <property type="entry name" value="Outer membrane efflux proteins (OEP)"/>
    <property type="match status" value="1"/>
</dbReference>
<reference evidence="10 11" key="1">
    <citation type="submission" date="2024-04" db="EMBL/GenBank/DDBJ databases">
        <authorList>
            <person name="Cremers G."/>
        </authorList>
    </citation>
    <scope>NUCLEOTIDE SEQUENCE [LARGE SCALE GENOMIC DNA]</scope>
    <source>
        <strain evidence="10">MeCH1-AG</strain>
    </source>
</reference>
<evidence type="ECO:0000256" key="1">
    <source>
        <dbReference type="ARBA" id="ARBA00004442"/>
    </source>
</evidence>
<dbReference type="Proteomes" id="UP001497493">
    <property type="component" value="Chromosome"/>
</dbReference>
<dbReference type="EMBL" id="OZ026884">
    <property type="protein sequence ID" value="CAL1241114.1"/>
    <property type="molecule type" value="Genomic_DNA"/>
</dbReference>
<dbReference type="RefSeq" id="WP_348757645.1">
    <property type="nucleotide sequence ID" value="NZ_OZ026884.1"/>
</dbReference>
<protein>
    <submittedName>
        <fullName evidence="10">Outer membrane protein TolC</fullName>
    </submittedName>
</protein>
<comment type="similarity">
    <text evidence="2">Belongs to the outer membrane factor (OMF) (TC 1.B.17) family.</text>
</comment>
<sequence length="440" mass="47990">MIRWKGLRALTAALGLLAGGALAAPRPSLSLQEAIELAFAQNPDLAAAAARIGEAEARVAEAEANFYPKVTARVDYSYSNNPALAFSNIVAQRRFNFGMDINHPGWVSNFRPEIVGSWNLYRGGQDSHLKKAAELGVEAAELERAALRNRLASAVTAAYYALLTAPKRVEVARQSIAAVESELKHTRQRLAEGAALKADVLSLEVRAAEAHETELKTLNAVELARSALKSLLGTEPAELVEPKEHPGRLAGSFAQLFDQALAQRPEMQAAAHQIQIRRAELEAAKGARLPRINAYAAYGENNRAPGYSFNRDNAAIGINAELDLFTGGALQARIAATERRLAEAEAVQQRIRLELEQEVRQAYTTLEEARRRVEVAEAGARAADAALRLVHEQYRGGAATVTRYLEAESDRAQAALRAIVARYEERVAEARLKEAIGHWR</sequence>
<keyword evidence="8" id="KW-0175">Coiled coil</keyword>
<gene>
    <name evidence="10" type="ORF">MECH1_V1_2338</name>
</gene>
<evidence type="ECO:0000256" key="9">
    <source>
        <dbReference type="SAM" id="SignalP"/>
    </source>
</evidence>
<dbReference type="PANTHER" id="PTHR30026">
    <property type="entry name" value="OUTER MEMBRANE PROTEIN TOLC"/>
    <property type="match status" value="1"/>
</dbReference>
<keyword evidence="6" id="KW-0472">Membrane</keyword>
<evidence type="ECO:0000256" key="4">
    <source>
        <dbReference type="ARBA" id="ARBA00022452"/>
    </source>
</evidence>
<dbReference type="InterPro" id="IPR003423">
    <property type="entry name" value="OMP_efflux"/>
</dbReference>
<name>A0ABM9NKF5_9GAMM</name>
<accession>A0ABM9NKF5</accession>
<evidence type="ECO:0000256" key="7">
    <source>
        <dbReference type="ARBA" id="ARBA00023237"/>
    </source>
</evidence>
<feature type="coiled-coil region" evidence="8">
    <location>
        <begin position="130"/>
        <end position="189"/>
    </location>
</feature>
<keyword evidence="4" id="KW-1134">Transmembrane beta strand</keyword>
<dbReference type="PANTHER" id="PTHR30026:SF20">
    <property type="entry name" value="OUTER MEMBRANE PROTEIN TOLC"/>
    <property type="match status" value="1"/>
</dbReference>
<feature type="coiled-coil region" evidence="8">
    <location>
        <begin position="334"/>
        <end position="386"/>
    </location>
</feature>
<keyword evidence="7" id="KW-0998">Cell outer membrane</keyword>
<keyword evidence="11" id="KW-1185">Reference proteome</keyword>
<evidence type="ECO:0000256" key="2">
    <source>
        <dbReference type="ARBA" id="ARBA00007613"/>
    </source>
</evidence>
<evidence type="ECO:0000256" key="3">
    <source>
        <dbReference type="ARBA" id="ARBA00022448"/>
    </source>
</evidence>
<feature type="signal peptide" evidence="9">
    <location>
        <begin position="1"/>
        <end position="23"/>
    </location>
</feature>